<gene>
    <name evidence="8" type="ORF">ECRASSUSDP1_LOCUS23905</name>
</gene>
<evidence type="ECO:0000256" key="2">
    <source>
        <dbReference type="ARBA" id="ARBA00004245"/>
    </source>
</evidence>
<evidence type="ECO:0000256" key="1">
    <source>
        <dbReference type="ARBA" id="ARBA00004138"/>
    </source>
</evidence>
<evidence type="ECO:0000256" key="7">
    <source>
        <dbReference type="SAM" id="MobiDB-lite"/>
    </source>
</evidence>
<keyword evidence="4" id="KW-0206">Cytoskeleton</keyword>
<dbReference type="PANTHER" id="PTHR33865">
    <property type="entry name" value="PROTEIN FAM183B"/>
    <property type="match status" value="1"/>
</dbReference>
<protein>
    <submittedName>
        <fullName evidence="8">Uncharacterized protein</fullName>
    </submittedName>
</protein>
<evidence type="ECO:0000256" key="4">
    <source>
        <dbReference type="ARBA" id="ARBA00023212"/>
    </source>
</evidence>
<feature type="region of interest" description="Disordered" evidence="7">
    <location>
        <begin position="56"/>
        <end position="84"/>
    </location>
</feature>
<dbReference type="Pfam" id="PF14886">
    <property type="entry name" value="FAM183"/>
    <property type="match status" value="1"/>
</dbReference>
<dbReference type="EMBL" id="CAMPGE010024609">
    <property type="protein sequence ID" value="CAI2382432.1"/>
    <property type="molecule type" value="Genomic_DNA"/>
</dbReference>
<comment type="similarity">
    <text evidence="6">Belongs to the CFAP144 family.</text>
</comment>
<dbReference type="PANTHER" id="PTHR33865:SF3">
    <property type="entry name" value="PROTEIN FAM183B"/>
    <property type="match status" value="1"/>
</dbReference>
<evidence type="ECO:0000256" key="3">
    <source>
        <dbReference type="ARBA" id="ARBA00022490"/>
    </source>
</evidence>
<accession>A0AAD2D6H8</accession>
<dbReference type="Proteomes" id="UP001295684">
    <property type="component" value="Unassembled WGS sequence"/>
</dbReference>
<sequence length="152" mass="17267">MSKQEKMAGSRQKMNAVEVNACWVEAINKENKNRVLKEDFSLNPKNLIVISEKPNNMKYDYSKGPKGEDSKEETKDDELEAKLNTLSAVPKTKYPIPMTSSQEIGWDLGEIDYTKRWNNSKKSCSETKYAADYVTMTKASPYARKGAQDAKK</sequence>
<comment type="caution">
    <text evidence="8">The sequence shown here is derived from an EMBL/GenBank/DDBJ whole genome shotgun (WGS) entry which is preliminary data.</text>
</comment>
<feature type="compositionally biased region" description="Basic and acidic residues" evidence="7">
    <location>
        <begin position="60"/>
        <end position="74"/>
    </location>
</feature>
<evidence type="ECO:0000313" key="9">
    <source>
        <dbReference type="Proteomes" id="UP001295684"/>
    </source>
</evidence>
<evidence type="ECO:0000256" key="5">
    <source>
        <dbReference type="ARBA" id="ARBA00023273"/>
    </source>
</evidence>
<keyword evidence="3" id="KW-0963">Cytoplasm</keyword>
<proteinExistence type="inferred from homology"/>
<dbReference type="InterPro" id="IPR029214">
    <property type="entry name" value="CFAP144"/>
</dbReference>
<dbReference type="AlphaFoldDB" id="A0AAD2D6H8"/>
<dbReference type="GO" id="GO:0097546">
    <property type="term" value="C:ciliary base"/>
    <property type="evidence" value="ECO:0007669"/>
    <property type="project" value="TreeGrafter"/>
</dbReference>
<reference evidence="8" key="1">
    <citation type="submission" date="2023-07" db="EMBL/GenBank/DDBJ databases">
        <authorList>
            <consortium name="AG Swart"/>
            <person name="Singh M."/>
            <person name="Singh A."/>
            <person name="Seah K."/>
            <person name="Emmerich C."/>
        </authorList>
    </citation>
    <scope>NUCLEOTIDE SEQUENCE</scope>
    <source>
        <strain evidence="8">DP1</strain>
    </source>
</reference>
<evidence type="ECO:0000313" key="8">
    <source>
        <dbReference type="EMBL" id="CAI2382432.1"/>
    </source>
</evidence>
<dbReference type="GO" id="GO:0005856">
    <property type="term" value="C:cytoskeleton"/>
    <property type="evidence" value="ECO:0007669"/>
    <property type="project" value="UniProtKB-SubCell"/>
</dbReference>
<organism evidence="8 9">
    <name type="scientific">Euplotes crassus</name>
    <dbReference type="NCBI Taxonomy" id="5936"/>
    <lineage>
        <taxon>Eukaryota</taxon>
        <taxon>Sar</taxon>
        <taxon>Alveolata</taxon>
        <taxon>Ciliophora</taxon>
        <taxon>Intramacronucleata</taxon>
        <taxon>Spirotrichea</taxon>
        <taxon>Hypotrichia</taxon>
        <taxon>Euplotida</taxon>
        <taxon>Euplotidae</taxon>
        <taxon>Moneuplotes</taxon>
    </lineage>
</organism>
<keyword evidence="5" id="KW-0966">Cell projection</keyword>
<evidence type="ECO:0000256" key="6">
    <source>
        <dbReference type="ARBA" id="ARBA00034777"/>
    </source>
</evidence>
<name>A0AAD2D6H8_EUPCR</name>
<keyword evidence="9" id="KW-1185">Reference proteome</keyword>
<comment type="subcellular location">
    <subcellularLocation>
        <location evidence="1">Cell projection</location>
        <location evidence="1">Cilium</location>
    </subcellularLocation>
    <subcellularLocation>
        <location evidence="2">Cytoplasm</location>
        <location evidence="2">Cytoskeleton</location>
    </subcellularLocation>
</comment>